<dbReference type="PANTHER" id="PTHR10884">
    <property type="entry name" value="NADH DEHYDROGENASE UBIQUINONE IRON-SULFUR PROTEIN 3"/>
    <property type="match status" value="1"/>
</dbReference>
<dbReference type="Gene3D" id="3.30.460.80">
    <property type="entry name" value="NADH:ubiquinone oxidoreductase, 30kDa subunit"/>
    <property type="match status" value="1"/>
</dbReference>
<dbReference type="KEGG" id="hhk:HH1059_10660"/>
<dbReference type="NCBIfam" id="NF004730">
    <property type="entry name" value="PRK06074.1-1"/>
    <property type="match status" value="1"/>
</dbReference>
<evidence type="ECO:0000313" key="9">
    <source>
        <dbReference type="Proteomes" id="UP000218890"/>
    </source>
</evidence>
<keyword evidence="2 3" id="KW-0813">Transport</keyword>
<comment type="subunit">
    <text evidence="3">NDH-1 is composed of 14 different subunits. Subunits NuoB, C, D, E, F, and G constitute the peripheral sector of the complex.</text>
</comment>
<comment type="function">
    <text evidence="3">NDH-1 shuttles electrons from NADH, via FMN and iron-sulfur (Fe-S) centers, to quinones in the respiratory chain. The immediate electron acceptor for the enzyme in this species is believed to be ubiquinone. Couples the redox reaction to proton translocation (for every two electrons transferred, four hydrogen ions are translocated across the cytoplasmic membrane), and thus conserves the redox energy in a proton gradient.</text>
</comment>
<evidence type="ECO:0000313" key="8">
    <source>
        <dbReference type="EMBL" id="BAU57764.1"/>
    </source>
</evidence>
<dbReference type="OrthoDB" id="9803286at2"/>
<dbReference type="InterPro" id="IPR037232">
    <property type="entry name" value="NADH_quin_OxRdtase_su_C/D-like"/>
</dbReference>
<evidence type="ECO:0000256" key="3">
    <source>
        <dbReference type="HAMAP-Rule" id="MF_01357"/>
    </source>
</evidence>
<dbReference type="Proteomes" id="UP000218890">
    <property type="component" value="Chromosome"/>
</dbReference>
<dbReference type="SUPFAM" id="SSF143243">
    <property type="entry name" value="Nqo5-like"/>
    <property type="match status" value="1"/>
</dbReference>
<dbReference type="GO" id="GO:0050136">
    <property type="term" value="F:NADH dehydrogenase (quinone) (non-electrogenic) activity"/>
    <property type="evidence" value="ECO:0007669"/>
    <property type="project" value="UniProtKB-UniRule"/>
</dbReference>
<keyword evidence="3" id="KW-0830">Ubiquinone</keyword>
<evidence type="ECO:0000256" key="4">
    <source>
        <dbReference type="RuleBase" id="RU003456"/>
    </source>
</evidence>
<dbReference type="Pfam" id="PF00329">
    <property type="entry name" value="Complex1_30kDa"/>
    <property type="match status" value="1"/>
</dbReference>
<dbReference type="InterPro" id="IPR001268">
    <property type="entry name" value="NADH_UbQ_OxRdtase_30kDa_su"/>
</dbReference>
<sequence length="245" mass="27656">MAEPDILCEQLCEQFASQILASKVEYGEVTIEVAPESLVAIMRELRDAPQWHFEQLIDVAGVDYATYGQDEWTTEQASSTGFSRGVTDPGVGRLGRTGIYGLQPITENTGRRLAAVYHLLSLKHGHRLRARCFATDDDFPVIPSLVEVWGSANWPEREAFDLYGIIFEGHPDLRRILTDYGFVGHPFRKDFPMIGDVEPYFDEDKGRVVYVPVQIEPRVLTPRVIRDDNRQQQSRGSAQEGQGND</sequence>
<evidence type="ECO:0000256" key="1">
    <source>
        <dbReference type="ARBA" id="ARBA00007569"/>
    </source>
</evidence>
<comment type="catalytic activity">
    <reaction evidence="3 5">
        <text>a quinone + NADH + 5 H(+)(in) = a quinol + NAD(+) + 4 H(+)(out)</text>
        <dbReference type="Rhea" id="RHEA:57888"/>
        <dbReference type="ChEBI" id="CHEBI:15378"/>
        <dbReference type="ChEBI" id="CHEBI:24646"/>
        <dbReference type="ChEBI" id="CHEBI:57540"/>
        <dbReference type="ChEBI" id="CHEBI:57945"/>
        <dbReference type="ChEBI" id="CHEBI:132124"/>
    </reaction>
</comment>
<dbReference type="RefSeq" id="WP_096409051.1">
    <property type="nucleotide sequence ID" value="NZ_AP017372.2"/>
</dbReference>
<keyword evidence="9" id="KW-1185">Reference proteome</keyword>
<proteinExistence type="inferred from homology"/>
<accession>A0A0X8X949</accession>
<dbReference type="HAMAP" id="MF_01357">
    <property type="entry name" value="NDH1_NuoC"/>
    <property type="match status" value="1"/>
</dbReference>
<dbReference type="PANTHER" id="PTHR10884:SF14">
    <property type="entry name" value="NADH DEHYDROGENASE [UBIQUINONE] IRON-SULFUR PROTEIN 3, MITOCHONDRIAL"/>
    <property type="match status" value="1"/>
</dbReference>
<name>A0A0X8X949_HALHR</name>
<dbReference type="InterPro" id="IPR020396">
    <property type="entry name" value="NADH_UbQ_OxRdtase_CS"/>
</dbReference>
<feature type="region of interest" description="Disordered" evidence="6">
    <location>
        <begin position="225"/>
        <end position="245"/>
    </location>
</feature>
<evidence type="ECO:0000256" key="2">
    <source>
        <dbReference type="ARBA" id="ARBA00022448"/>
    </source>
</evidence>
<evidence type="ECO:0000256" key="6">
    <source>
        <dbReference type="SAM" id="MobiDB-lite"/>
    </source>
</evidence>
<protein>
    <recommendedName>
        <fullName evidence="3">NADH-quinone oxidoreductase subunit C</fullName>
        <ecNumber evidence="3">7.1.1.-</ecNumber>
    </recommendedName>
    <alternativeName>
        <fullName evidence="3">NADH dehydrogenase I subunit C</fullName>
    </alternativeName>
    <alternativeName>
        <fullName evidence="3">NDH-1 subunit C</fullName>
    </alternativeName>
</protein>
<comment type="subcellular location">
    <subcellularLocation>
        <location evidence="3">Cell membrane</location>
        <topology evidence="3">Peripheral membrane protein</topology>
        <orientation evidence="3">Cytoplasmic side</orientation>
    </subcellularLocation>
</comment>
<evidence type="ECO:0000256" key="5">
    <source>
        <dbReference type="RuleBase" id="RU003582"/>
    </source>
</evidence>
<feature type="domain" description="NADH:ubiquinone oxidoreductase 30kDa subunit" evidence="7">
    <location>
        <begin position="108"/>
        <end position="195"/>
    </location>
</feature>
<organism evidence="8 9">
    <name type="scientific">Halorhodospira halochloris</name>
    <name type="common">Ectothiorhodospira halochloris</name>
    <dbReference type="NCBI Taxonomy" id="1052"/>
    <lineage>
        <taxon>Bacteria</taxon>
        <taxon>Pseudomonadati</taxon>
        <taxon>Pseudomonadota</taxon>
        <taxon>Gammaproteobacteria</taxon>
        <taxon>Chromatiales</taxon>
        <taxon>Ectothiorhodospiraceae</taxon>
        <taxon>Halorhodospira</taxon>
    </lineage>
</organism>
<keyword evidence="3 4" id="KW-1278">Translocase</keyword>
<dbReference type="GO" id="GO:0048038">
    <property type="term" value="F:quinone binding"/>
    <property type="evidence" value="ECO:0007669"/>
    <property type="project" value="UniProtKB-KW"/>
</dbReference>
<dbReference type="GO" id="GO:0005886">
    <property type="term" value="C:plasma membrane"/>
    <property type="evidence" value="ECO:0007669"/>
    <property type="project" value="UniProtKB-SubCell"/>
</dbReference>
<keyword evidence="3 4" id="KW-0520">NAD</keyword>
<comment type="similarity">
    <text evidence="1 3 4">Belongs to the complex I 30 kDa subunit family.</text>
</comment>
<dbReference type="InterPro" id="IPR010218">
    <property type="entry name" value="NADH_DH_suC"/>
</dbReference>
<keyword evidence="3 5" id="KW-0874">Quinone</keyword>
<keyword evidence="3" id="KW-1003">Cell membrane</keyword>
<dbReference type="EC" id="7.1.1.-" evidence="3"/>
<evidence type="ECO:0000259" key="7">
    <source>
        <dbReference type="Pfam" id="PF00329"/>
    </source>
</evidence>
<dbReference type="GO" id="GO:0008137">
    <property type="term" value="F:NADH dehydrogenase (ubiquinone) activity"/>
    <property type="evidence" value="ECO:0007669"/>
    <property type="project" value="InterPro"/>
</dbReference>
<keyword evidence="3" id="KW-0472">Membrane</keyword>
<dbReference type="AlphaFoldDB" id="A0A0X8X949"/>
<dbReference type="EMBL" id="AP017372">
    <property type="protein sequence ID" value="BAU57764.1"/>
    <property type="molecule type" value="Genomic_DNA"/>
</dbReference>
<gene>
    <name evidence="3 8" type="primary">nuoC</name>
    <name evidence="8" type="ORF">HH1059_10660</name>
</gene>
<reference evidence="8" key="1">
    <citation type="submission" date="2016-02" db="EMBL/GenBank/DDBJ databases">
        <title>Halorhodospira halochloris DSM-1059 complete genome, version 2.</title>
        <authorList>
            <person name="Tsukatani Y."/>
        </authorList>
    </citation>
    <scope>NUCLEOTIDE SEQUENCE</scope>
    <source>
        <strain evidence="8">DSM 1059</strain>
    </source>
</reference>
<feature type="compositionally biased region" description="Polar residues" evidence="6">
    <location>
        <begin position="231"/>
        <end position="245"/>
    </location>
</feature>
<dbReference type="PROSITE" id="PS00542">
    <property type="entry name" value="COMPLEX1_30K"/>
    <property type="match status" value="1"/>
</dbReference>